<dbReference type="EMBL" id="BJWL01000002">
    <property type="protein sequence ID" value="GFY82119.1"/>
    <property type="molecule type" value="Genomic_DNA"/>
</dbReference>
<reference evidence="3" key="2">
    <citation type="submission" date="2020-08" db="EMBL/GenBank/DDBJ databases">
        <title>De Novo Assembly of kiwifruit Actinidia rufa.</title>
        <authorList>
            <person name="Sugita-Konishi S."/>
            <person name="Sato K."/>
            <person name="Mori E."/>
            <person name="Abe Y."/>
            <person name="Kisaki G."/>
            <person name="Hamano K."/>
            <person name="Suezawa K."/>
            <person name="Otani M."/>
            <person name="Fukuda T."/>
            <person name="Manabe T."/>
            <person name="Gomi K."/>
            <person name="Tabuchi M."/>
            <person name="Akimitsu K."/>
            <person name="Kataoka I."/>
        </authorList>
    </citation>
    <scope>NUCLEOTIDE SEQUENCE</scope>
    <source>
        <strain evidence="6">cv. Fuchu</strain>
        <strain evidence="3">Fuchu</strain>
    </source>
</reference>
<evidence type="ECO:0000313" key="6">
    <source>
        <dbReference type="Proteomes" id="UP000585474"/>
    </source>
</evidence>
<keyword evidence="6" id="KW-1185">Reference proteome</keyword>
<evidence type="ECO:0000313" key="3">
    <source>
        <dbReference type="EMBL" id="GFS28436.1"/>
    </source>
</evidence>
<sequence>MDTKRDRKKSTTREFILVTLTHAERRLDTNRELVRDRLRALFECRAILVAKETHSEVGCKSVHAGVQNTTASKHTATRKGKEERSSKKGKEGHLEHLLPL</sequence>
<evidence type="ECO:0000256" key="1">
    <source>
        <dbReference type="SAM" id="MobiDB-lite"/>
    </source>
</evidence>
<accession>A0A7J0D6Q7</accession>
<evidence type="ECO:0000313" key="2">
    <source>
        <dbReference type="EMBL" id="GFS28431.1"/>
    </source>
</evidence>
<dbReference type="EMBL" id="BJWL01000052">
    <property type="protein sequence ID" value="GFS28782.1"/>
    <property type="molecule type" value="Genomic_DNA"/>
</dbReference>
<dbReference type="OrthoDB" id="1306665at2759"/>
<evidence type="ECO:0000313" key="5">
    <source>
        <dbReference type="EMBL" id="GFY82119.1"/>
    </source>
</evidence>
<feature type="region of interest" description="Disordered" evidence="1">
    <location>
        <begin position="65"/>
        <end position="100"/>
    </location>
</feature>
<evidence type="ECO:0000313" key="4">
    <source>
        <dbReference type="EMBL" id="GFS28782.1"/>
    </source>
</evidence>
<feature type="compositionally biased region" description="Basic and acidic residues" evidence="1">
    <location>
        <begin position="79"/>
        <end position="100"/>
    </location>
</feature>
<proteinExistence type="predicted"/>
<protein>
    <submittedName>
        <fullName evidence="3">Uncharacterized protein</fullName>
    </submittedName>
</protein>
<reference evidence="6" key="1">
    <citation type="submission" date="2019-07" db="EMBL/GenBank/DDBJ databases">
        <title>De Novo Assembly of kiwifruit Actinidia rufa.</title>
        <authorList>
            <person name="Sugita-Konishi S."/>
            <person name="Sato K."/>
            <person name="Mori E."/>
            <person name="Abe Y."/>
            <person name="Kisaki G."/>
            <person name="Hamano K."/>
            <person name="Suezawa K."/>
            <person name="Otani M."/>
            <person name="Fukuda T."/>
            <person name="Manabe T."/>
            <person name="Gomi K."/>
            <person name="Tabuchi M."/>
            <person name="Akimitsu K."/>
            <person name="Kataoka I."/>
        </authorList>
    </citation>
    <scope>NUCLEOTIDE SEQUENCE [LARGE SCALE GENOMIC DNA]</scope>
    <source>
        <strain evidence="6">cv. Fuchu</strain>
    </source>
</reference>
<dbReference type="EMBL" id="BJWL01000043">
    <property type="protein sequence ID" value="GFS28436.1"/>
    <property type="molecule type" value="Genomic_DNA"/>
</dbReference>
<organism evidence="3 6">
    <name type="scientific">Actinidia rufa</name>
    <dbReference type="NCBI Taxonomy" id="165716"/>
    <lineage>
        <taxon>Eukaryota</taxon>
        <taxon>Viridiplantae</taxon>
        <taxon>Streptophyta</taxon>
        <taxon>Embryophyta</taxon>
        <taxon>Tracheophyta</taxon>
        <taxon>Spermatophyta</taxon>
        <taxon>Magnoliopsida</taxon>
        <taxon>eudicotyledons</taxon>
        <taxon>Gunneridae</taxon>
        <taxon>Pentapetalae</taxon>
        <taxon>asterids</taxon>
        <taxon>Ericales</taxon>
        <taxon>Actinidiaceae</taxon>
        <taxon>Actinidia</taxon>
    </lineage>
</organism>
<name>A0A7J0D6Q7_9ERIC</name>
<dbReference type="Proteomes" id="UP000585474">
    <property type="component" value="Unassembled WGS sequence"/>
</dbReference>
<dbReference type="AlphaFoldDB" id="A0A7J0D6Q7"/>
<dbReference type="EMBL" id="BJWL01000043">
    <property type="protein sequence ID" value="GFS28431.1"/>
    <property type="molecule type" value="Genomic_DNA"/>
</dbReference>
<gene>
    <name evidence="2" type="ORF">Acr_00g0001790</name>
    <name evidence="3" type="ORF">Acr_00g0001840</name>
    <name evidence="4" type="ORF">Acr_00g0003920</name>
    <name evidence="5" type="ORF">Acr_02g0003590</name>
</gene>
<comment type="caution">
    <text evidence="3">The sequence shown here is derived from an EMBL/GenBank/DDBJ whole genome shotgun (WGS) entry which is preliminary data.</text>
</comment>